<reference evidence="4 5" key="1">
    <citation type="submission" date="2023-02" db="EMBL/GenBank/DDBJ databases">
        <title>Devosia algicola sp. nov., isolated from the phycosphere of marine algae.</title>
        <authorList>
            <person name="Kim J.M."/>
            <person name="Lee J.K."/>
            <person name="Choi B.J."/>
            <person name="Bayburt H."/>
            <person name="Jeon C.O."/>
        </authorList>
    </citation>
    <scope>NUCLEOTIDE SEQUENCE [LARGE SCALE GENOMIC DNA]</scope>
    <source>
        <strain evidence="4 5">G20-9</strain>
    </source>
</reference>
<keyword evidence="2" id="KW-0378">Hydrolase</keyword>
<keyword evidence="1" id="KW-0479">Metal-binding</keyword>
<dbReference type="SUPFAM" id="SSF53649">
    <property type="entry name" value="Alkaline phosphatase-like"/>
    <property type="match status" value="1"/>
</dbReference>
<dbReference type="Proteomes" id="UP001220530">
    <property type="component" value="Chromosome"/>
</dbReference>
<evidence type="ECO:0000259" key="3">
    <source>
        <dbReference type="Pfam" id="PF00884"/>
    </source>
</evidence>
<sequence>MNKPHILLFNPDQWRGDVMGHLGTALGATPFIDSLVTSDAVSFAQTFTQATVCTPSRCSFATGLYPHVHGHRSLHHMLHDERGQTNMFKVLRDEGYFVWWGGKNDLVPGDEGPEAYSDIYFKPDDAFFARHGSGPVADMHNGNQSWRGEPGSDSYYSFLRGELKTPEGAEYYLDKDWQAVLGACEFIRSAPRDRPLCIYLPILFPHPPYGAETQYLAQVADTPLLPRRHATDDQMSRKAGMLSGIRAGQGLTGWSEERWDQLRRTYYAMIARVDAQFRMVVEALKEEGFYDDTAMFLFSDHGDYTGDYEVVEKNQNTFEDSLTRVPLVVKPPKDRPCSPGIRDSTLAELIDLPATLYDLAGIDPGYDHFGKSLLPAVADPALEHRDTAHCEGGRRPEEVQASERESLLQFGDEPEQGHYYPRINLQVTRPDLHNRAVMIRTLDAKYIRRLGEADEFYDLTVDPMELDNRIDDLTCASRIAKLKERLLSWYLETSDTLPRQTDGRWPSTPAAVETPA</sequence>
<keyword evidence="5" id="KW-1185">Reference proteome</keyword>
<dbReference type="EMBL" id="CP118246">
    <property type="protein sequence ID" value="WDR01964.1"/>
    <property type="molecule type" value="Genomic_DNA"/>
</dbReference>
<dbReference type="InterPro" id="IPR017850">
    <property type="entry name" value="Alkaline_phosphatase_core_sf"/>
</dbReference>
<gene>
    <name evidence="4" type="ORF">PSQ19_14880</name>
</gene>
<dbReference type="RefSeq" id="WP_282218373.1">
    <property type="nucleotide sequence ID" value="NZ_CP118246.1"/>
</dbReference>
<dbReference type="Pfam" id="PF00884">
    <property type="entry name" value="Sulfatase"/>
    <property type="match status" value="1"/>
</dbReference>
<dbReference type="InterPro" id="IPR000917">
    <property type="entry name" value="Sulfatase_N"/>
</dbReference>
<protein>
    <submittedName>
        <fullName evidence="4">Sulfatase-like hydrolase/transferase</fullName>
    </submittedName>
</protein>
<dbReference type="CDD" id="cd16150">
    <property type="entry name" value="sulfatase_like"/>
    <property type="match status" value="1"/>
</dbReference>
<evidence type="ECO:0000313" key="5">
    <source>
        <dbReference type="Proteomes" id="UP001220530"/>
    </source>
</evidence>
<dbReference type="PANTHER" id="PTHR45953:SF1">
    <property type="entry name" value="IDURONATE 2-SULFATASE"/>
    <property type="match status" value="1"/>
</dbReference>
<name>A0ABY7YL00_9HYPH</name>
<proteinExistence type="predicted"/>
<evidence type="ECO:0000256" key="2">
    <source>
        <dbReference type="ARBA" id="ARBA00022801"/>
    </source>
</evidence>
<accession>A0ABY7YL00</accession>
<evidence type="ECO:0000313" key="4">
    <source>
        <dbReference type="EMBL" id="WDR01964.1"/>
    </source>
</evidence>
<dbReference type="Gene3D" id="3.40.720.10">
    <property type="entry name" value="Alkaline Phosphatase, subunit A"/>
    <property type="match status" value="1"/>
</dbReference>
<dbReference type="PANTHER" id="PTHR45953">
    <property type="entry name" value="IDURONATE 2-SULFATASE"/>
    <property type="match status" value="1"/>
</dbReference>
<organism evidence="4 5">
    <name type="scientific">Devosia algicola</name>
    <dbReference type="NCBI Taxonomy" id="3026418"/>
    <lineage>
        <taxon>Bacteria</taxon>
        <taxon>Pseudomonadati</taxon>
        <taxon>Pseudomonadota</taxon>
        <taxon>Alphaproteobacteria</taxon>
        <taxon>Hyphomicrobiales</taxon>
        <taxon>Devosiaceae</taxon>
        <taxon>Devosia</taxon>
    </lineage>
</organism>
<feature type="domain" description="Sulfatase N-terminal" evidence="3">
    <location>
        <begin position="5"/>
        <end position="362"/>
    </location>
</feature>
<evidence type="ECO:0000256" key="1">
    <source>
        <dbReference type="ARBA" id="ARBA00022723"/>
    </source>
</evidence>